<evidence type="ECO:0000256" key="1">
    <source>
        <dbReference type="SAM" id="MobiDB-lite"/>
    </source>
</evidence>
<dbReference type="EMBL" id="AAMO01000009">
    <property type="protein sequence ID" value="EAQ02143.1"/>
    <property type="molecule type" value="Genomic_DNA"/>
</dbReference>
<accession>A3U1G0</accession>
<feature type="region of interest" description="Disordered" evidence="1">
    <location>
        <begin position="119"/>
        <end position="159"/>
    </location>
</feature>
<organism evidence="3 4">
    <name type="scientific">Pseudooceanicola batsensis (strain ATCC BAA-863 / DSM 15984 / KCTC 12145 / HTCC2597)</name>
    <name type="common">Oceanicola batsensis</name>
    <dbReference type="NCBI Taxonomy" id="252305"/>
    <lineage>
        <taxon>Bacteria</taxon>
        <taxon>Pseudomonadati</taxon>
        <taxon>Pseudomonadota</taxon>
        <taxon>Alphaproteobacteria</taxon>
        <taxon>Rhodobacterales</taxon>
        <taxon>Paracoccaceae</taxon>
        <taxon>Pseudooceanicola</taxon>
    </lineage>
</organism>
<keyword evidence="2" id="KW-0732">Signal</keyword>
<comment type="caution">
    <text evidence="3">The sequence shown here is derived from an EMBL/GenBank/DDBJ whole genome shotgun (WGS) entry which is preliminary data.</text>
</comment>
<keyword evidence="4" id="KW-1185">Reference proteome</keyword>
<dbReference type="RefSeq" id="WP_009804141.1">
    <property type="nucleotide sequence ID" value="NZ_AAMO01000009.1"/>
</dbReference>
<sequence>MKPIHLALAASTLAAPAFAQDSREMDAHVHGVSTAEIAVEHGKVEINLLSPGMDIVGFEYEATSAEDKDAVEAAIRTMLMPENIVTLPEAAGCRLTEVLAHLHSGDHDHDDADAHMDDVHEHEHEDHAEDDHDHDHEDHGDDHDHEDHAGDDHDHGDEAQHSELHVSYAFACEDEDALTTISFPFFDQFENAQEIEAQYVTETGAGQAEITRDAPELTLE</sequence>
<reference evidence="3 4" key="1">
    <citation type="journal article" date="2010" name="J. Bacteriol.">
        <title>Genome sequences of Oceanicola granulosus HTCC2516(T) and Oceanicola batsensis HTCC2597(TDelta).</title>
        <authorList>
            <person name="Thrash J.C."/>
            <person name="Cho J.C."/>
            <person name="Vergin K.L."/>
            <person name="Giovannoni S.J."/>
        </authorList>
    </citation>
    <scope>NUCLEOTIDE SEQUENCE [LARGE SCALE GENOMIC DNA]</scope>
    <source>
        <strain evidence="4">ATCC BAA-863 / DSM 15984 / KCTC 12145 / HTCC2597</strain>
    </source>
</reference>
<evidence type="ECO:0008006" key="5">
    <source>
        <dbReference type="Google" id="ProtNLM"/>
    </source>
</evidence>
<evidence type="ECO:0000256" key="2">
    <source>
        <dbReference type="SAM" id="SignalP"/>
    </source>
</evidence>
<dbReference type="Pfam" id="PF10986">
    <property type="entry name" value="ZrgA"/>
    <property type="match status" value="1"/>
</dbReference>
<gene>
    <name evidence="3" type="ORF">OB2597_21001</name>
</gene>
<dbReference type="InterPro" id="IPR021253">
    <property type="entry name" value="ZrgA-like"/>
</dbReference>
<proteinExistence type="predicted"/>
<feature type="chain" id="PRO_5002660098" description="DUF2796 domain-containing protein" evidence="2">
    <location>
        <begin position="20"/>
        <end position="220"/>
    </location>
</feature>
<name>A3U1G0_PSEBH</name>
<dbReference type="AlphaFoldDB" id="A3U1G0"/>
<dbReference type="HOGENOM" id="CLU_095659_0_0_5"/>
<dbReference type="STRING" id="252305.OB2597_21001"/>
<evidence type="ECO:0000313" key="4">
    <source>
        <dbReference type="Proteomes" id="UP000004318"/>
    </source>
</evidence>
<protein>
    <recommendedName>
        <fullName evidence="5">DUF2796 domain-containing protein</fullName>
    </recommendedName>
</protein>
<dbReference type="Proteomes" id="UP000004318">
    <property type="component" value="Unassembled WGS sequence"/>
</dbReference>
<dbReference type="OrthoDB" id="7346546at2"/>
<feature type="signal peptide" evidence="2">
    <location>
        <begin position="1"/>
        <end position="19"/>
    </location>
</feature>
<evidence type="ECO:0000313" key="3">
    <source>
        <dbReference type="EMBL" id="EAQ02143.1"/>
    </source>
</evidence>